<dbReference type="InterPro" id="IPR045584">
    <property type="entry name" value="Pilin-like"/>
</dbReference>
<accession>A0A1F6W3L0</accession>
<organism evidence="7 8">
    <name type="scientific">Candidatus Nomurabacteria bacterium RIFCSPHIGHO2_02_FULL_42_19</name>
    <dbReference type="NCBI Taxonomy" id="1801756"/>
    <lineage>
        <taxon>Bacteria</taxon>
        <taxon>Candidatus Nomuraibacteriota</taxon>
    </lineage>
</organism>
<comment type="caution">
    <text evidence="7">The sequence shown here is derived from an EMBL/GenBank/DDBJ whole genome shotgun (WGS) entry which is preliminary data.</text>
</comment>
<gene>
    <name evidence="7" type="ORF">A3C67_01790</name>
</gene>
<dbReference type="PANTHER" id="PTHR30093:SF44">
    <property type="entry name" value="TYPE II SECRETION SYSTEM CORE PROTEIN G"/>
    <property type="match status" value="1"/>
</dbReference>
<evidence type="ECO:0000256" key="2">
    <source>
        <dbReference type="ARBA" id="ARBA00022481"/>
    </source>
</evidence>
<evidence type="ECO:0000256" key="3">
    <source>
        <dbReference type="ARBA" id="ARBA00022692"/>
    </source>
</evidence>
<feature type="transmembrane region" description="Helical" evidence="6">
    <location>
        <begin position="6"/>
        <end position="28"/>
    </location>
</feature>
<protein>
    <recommendedName>
        <fullName evidence="9">Type II secretion system protein GspG C-terminal domain-containing protein</fullName>
    </recommendedName>
</protein>
<comment type="subcellular location">
    <subcellularLocation>
        <location evidence="1">Membrane</location>
        <topology evidence="1">Single-pass membrane protein</topology>
    </subcellularLocation>
</comment>
<sequence length="163" mass="17177">MKNSRGFTLIELLVVVAIIGLLSSIVMSSLNSARTKAKDAAIKVSLRQLAILAEQEMNDTGSYCNLNDTSWVPSVAQCASVWSGTYATNARQICAHVLQTNGAPGGVGLHSGVNNATFSCSNKYSFMATLPSSGYYFCVGSGGVSDRGTGSNNWIDPGCWNNP</sequence>
<dbReference type="SUPFAM" id="SSF54523">
    <property type="entry name" value="Pili subunits"/>
    <property type="match status" value="1"/>
</dbReference>
<dbReference type="PANTHER" id="PTHR30093">
    <property type="entry name" value="GENERAL SECRETION PATHWAY PROTEIN G"/>
    <property type="match status" value="1"/>
</dbReference>
<evidence type="ECO:0008006" key="9">
    <source>
        <dbReference type="Google" id="ProtNLM"/>
    </source>
</evidence>
<keyword evidence="5 6" id="KW-0472">Membrane</keyword>
<keyword evidence="3 6" id="KW-0812">Transmembrane</keyword>
<keyword evidence="2" id="KW-0488">Methylation</keyword>
<dbReference type="STRING" id="1801756.A3C67_01790"/>
<evidence type="ECO:0000313" key="7">
    <source>
        <dbReference type="EMBL" id="OGI76528.1"/>
    </source>
</evidence>
<dbReference type="Gene3D" id="3.30.700.10">
    <property type="entry name" value="Glycoprotein, Type 4 Pilin"/>
    <property type="match status" value="1"/>
</dbReference>
<proteinExistence type="predicted"/>
<dbReference type="AlphaFoldDB" id="A0A1F6W3L0"/>
<dbReference type="EMBL" id="MFUG01000001">
    <property type="protein sequence ID" value="OGI76528.1"/>
    <property type="molecule type" value="Genomic_DNA"/>
</dbReference>
<evidence type="ECO:0000256" key="5">
    <source>
        <dbReference type="ARBA" id="ARBA00023136"/>
    </source>
</evidence>
<dbReference type="InterPro" id="IPR012902">
    <property type="entry name" value="N_methyl_site"/>
</dbReference>
<dbReference type="PROSITE" id="PS00409">
    <property type="entry name" value="PROKAR_NTER_METHYL"/>
    <property type="match status" value="1"/>
</dbReference>
<evidence type="ECO:0000256" key="1">
    <source>
        <dbReference type="ARBA" id="ARBA00004167"/>
    </source>
</evidence>
<evidence type="ECO:0000256" key="4">
    <source>
        <dbReference type="ARBA" id="ARBA00022989"/>
    </source>
</evidence>
<dbReference type="GO" id="GO:0016020">
    <property type="term" value="C:membrane"/>
    <property type="evidence" value="ECO:0007669"/>
    <property type="project" value="UniProtKB-SubCell"/>
</dbReference>
<keyword evidence="4 6" id="KW-1133">Transmembrane helix</keyword>
<reference evidence="7 8" key="1">
    <citation type="journal article" date="2016" name="Nat. Commun.">
        <title>Thousands of microbial genomes shed light on interconnected biogeochemical processes in an aquifer system.</title>
        <authorList>
            <person name="Anantharaman K."/>
            <person name="Brown C.T."/>
            <person name="Hug L.A."/>
            <person name="Sharon I."/>
            <person name="Castelle C.J."/>
            <person name="Probst A.J."/>
            <person name="Thomas B.C."/>
            <person name="Singh A."/>
            <person name="Wilkins M.J."/>
            <person name="Karaoz U."/>
            <person name="Brodie E.L."/>
            <person name="Williams K.H."/>
            <person name="Hubbard S.S."/>
            <person name="Banfield J.F."/>
        </authorList>
    </citation>
    <scope>NUCLEOTIDE SEQUENCE [LARGE SCALE GENOMIC DNA]</scope>
</reference>
<evidence type="ECO:0000313" key="8">
    <source>
        <dbReference type="Proteomes" id="UP000179275"/>
    </source>
</evidence>
<dbReference type="Pfam" id="PF07963">
    <property type="entry name" value="N_methyl"/>
    <property type="match status" value="1"/>
</dbReference>
<dbReference type="Proteomes" id="UP000179275">
    <property type="component" value="Unassembled WGS sequence"/>
</dbReference>
<name>A0A1F6W3L0_9BACT</name>
<dbReference type="NCBIfam" id="TIGR02532">
    <property type="entry name" value="IV_pilin_GFxxxE"/>
    <property type="match status" value="1"/>
</dbReference>
<evidence type="ECO:0000256" key="6">
    <source>
        <dbReference type="SAM" id="Phobius"/>
    </source>
</evidence>